<feature type="domain" description="ABC transporter" evidence="10">
    <location>
        <begin position="2"/>
        <end position="233"/>
    </location>
</feature>
<dbReference type="RefSeq" id="WP_117297258.1">
    <property type="nucleotide sequence ID" value="NZ_QVQT02000001.1"/>
</dbReference>
<evidence type="ECO:0000256" key="3">
    <source>
        <dbReference type="ARBA" id="ARBA00022475"/>
    </source>
</evidence>
<dbReference type="SUPFAM" id="SSF52540">
    <property type="entry name" value="P-loop containing nucleoside triphosphate hydrolases"/>
    <property type="match status" value="1"/>
</dbReference>
<dbReference type="EMBL" id="QVQT01000001">
    <property type="protein sequence ID" value="RFU18134.1"/>
    <property type="molecule type" value="Genomic_DNA"/>
</dbReference>
<keyword evidence="7" id="KW-0408">Iron</keyword>
<sequence>MMRLRSVRLLHERINDWNTYPFTVPTIRTLETLEIRSRICFFVGENGSGKSTLLEAIADNYGFGREGGSRNFYQTTSSSSESTAPLSKALRISFTTRTGQGFYLRAESFFNVATLVDQLGIQDGYGGRSLHEQSHGESFLSLLENRFRRKGFYVLDEPEAALSPQRQLSMLALLHSRLEANDDIQFLIASHSPILLAYPGAQIFSFDDGTIHEIGYKETSPYQVVSRFLARPEVFLNELFNERPERE</sequence>
<evidence type="ECO:0000313" key="11">
    <source>
        <dbReference type="EMBL" id="RFU18134.1"/>
    </source>
</evidence>
<evidence type="ECO:0000313" key="12">
    <source>
        <dbReference type="Proteomes" id="UP000264702"/>
    </source>
</evidence>
<dbReference type="PANTHER" id="PTHR42771">
    <property type="entry name" value="IRON(3+)-HYDROXAMATE IMPORT ATP-BINDING PROTEIN FHUC"/>
    <property type="match status" value="1"/>
</dbReference>
<evidence type="ECO:0000256" key="7">
    <source>
        <dbReference type="ARBA" id="ARBA00023004"/>
    </source>
</evidence>
<name>A0A372IT92_9BACT</name>
<dbReference type="Gene3D" id="3.40.50.300">
    <property type="entry name" value="P-loop containing nucleotide triphosphate hydrolases"/>
    <property type="match status" value="2"/>
</dbReference>
<comment type="subcellular location">
    <subcellularLocation>
        <location evidence="1">Cell membrane</location>
        <topology evidence="1">Peripheral membrane protein</topology>
    </subcellularLocation>
</comment>
<evidence type="ECO:0000256" key="2">
    <source>
        <dbReference type="ARBA" id="ARBA00022448"/>
    </source>
</evidence>
<dbReference type="PROSITE" id="PS50893">
    <property type="entry name" value="ABC_TRANSPORTER_2"/>
    <property type="match status" value="1"/>
</dbReference>
<dbReference type="GO" id="GO:0016887">
    <property type="term" value="F:ATP hydrolysis activity"/>
    <property type="evidence" value="ECO:0007669"/>
    <property type="project" value="InterPro"/>
</dbReference>
<keyword evidence="2" id="KW-0813">Transport</keyword>
<dbReference type="SMART" id="SM00382">
    <property type="entry name" value="AAA"/>
    <property type="match status" value="1"/>
</dbReference>
<evidence type="ECO:0000259" key="10">
    <source>
        <dbReference type="PROSITE" id="PS50893"/>
    </source>
</evidence>
<evidence type="ECO:0000256" key="5">
    <source>
        <dbReference type="ARBA" id="ARBA00022741"/>
    </source>
</evidence>
<evidence type="ECO:0000256" key="8">
    <source>
        <dbReference type="ARBA" id="ARBA00023065"/>
    </source>
</evidence>
<gene>
    <name evidence="11" type="ORF">D0Y96_00700</name>
</gene>
<reference evidence="11 12" key="1">
    <citation type="submission" date="2018-08" db="EMBL/GenBank/DDBJ databases">
        <title>Acidipila sp. 4G-K13, an acidobacterium isolated from forest soil.</title>
        <authorList>
            <person name="Gao Z.-H."/>
            <person name="Qiu L.-H."/>
        </authorList>
    </citation>
    <scope>NUCLEOTIDE SEQUENCE [LARGE SCALE GENOMIC DNA]</scope>
    <source>
        <strain evidence="11 12">4G-K13</strain>
    </source>
</reference>
<dbReference type="InterPro" id="IPR003439">
    <property type="entry name" value="ABC_transporter-like_ATP-bd"/>
</dbReference>
<dbReference type="GO" id="GO:0006826">
    <property type="term" value="P:iron ion transport"/>
    <property type="evidence" value="ECO:0007669"/>
    <property type="project" value="UniProtKB-KW"/>
</dbReference>
<dbReference type="PANTHER" id="PTHR42771:SF2">
    <property type="entry name" value="IRON(3+)-HYDROXAMATE IMPORT ATP-BINDING PROTEIN FHUC"/>
    <property type="match status" value="1"/>
</dbReference>
<dbReference type="Pfam" id="PF13476">
    <property type="entry name" value="AAA_23"/>
    <property type="match status" value="1"/>
</dbReference>
<comment type="caution">
    <text evidence="11">The sequence shown here is derived from an EMBL/GenBank/DDBJ whole genome shotgun (WGS) entry which is preliminary data.</text>
</comment>
<dbReference type="AlphaFoldDB" id="A0A372IT92"/>
<evidence type="ECO:0000256" key="1">
    <source>
        <dbReference type="ARBA" id="ARBA00004202"/>
    </source>
</evidence>
<keyword evidence="6 11" id="KW-0067">ATP-binding</keyword>
<keyword evidence="8" id="KW-0406">Ion transport</keyword>
<evidence type="ECO:0000256" key="4">
    <source>
        <dbReference type="ARBA" id="ARBA00022496"/>
    </source>
</evidence>
<dbReference type="InterPro" id="IPR051535">
    <property type="entry name" value="Siderophore_ABC-ATPase"/>
</dbReference>
<dbReference type="GO" id="GO:0005524">
    <property type="term" value="F:ATP binding"/>
    <property type="evidence" value="ECO:0007669"/>
    <property type="project" value="UniProtKB-KW"/>
</dbReference>
<keyword evidence="12" id="KW-1185">Reference proteome</keyword>
<keyword evidence="5" id="KW-0547">Nucleotide-binding</keyword>
<dbReference type="Proteomes" id="UP000264702">
    <property type="component" value="Unassembled WGS sequence"/>
</dbReference>
<dbReference type="InterPro" id="IPR038729">
    <property type="entry name" value="Rad50/SbcC_AAA"/>
</dbReference>
<dbReference type="GO" id="GO:0006302">
    <property type="term" value="P:double-strand break repair"/>
    <property type="evidence" value="ECO:0007669"/>
    <property type="project" value="InterPro"/>
</dbReference>
<keyword evidence="4" id="KW-0410">Iron transport</keyword>
<accession>A0A372IT92</accession>
<evidence type="ECO:0000256" key="9">
    <source>
        <dbReference type="ARBA" id="ARBA00023136"/>
    </source>
</evidence>
<evidence type="ECO:0000256" key="6">
    <source>
        <dbReference type="ARBA" id="ARBA00022840"/>
    </source>
</evidence>
<dbReference type="GO" id="GO:0005886">
    <property type="term" value="C:plasma membrane"/>
    <property type="evidence" value="ECO:0007669"/>
    <property type="project" value="UniProtKB-SubCell"/>
</dbReference>
<dbReference type="InterPro" id="IPR003593">
    <property type="entry name" value="AAA+_ATPase"/>
</dbReference>
<protein>
    <submittedName>
        <fullName evidence="11">ATP-binding cassette domain-containing protein</fullName>
    </submittedName>
</protein>
<dbReference type="OrthoDB" id="9784297at2"/>
<organism evidence="11 12">
    <name type="scientific">Paracidobacterium acidisoli</name>
    <dbReference type="NCBI Taxonomy" id="2303751"/>
    <lineage>
        <taxon>Bacteria</taxon>
        <taxon>Pseudomonadati</taxon>
        <taxon>Acidobacteriota</taxon>
        <taxon>Terriglobia</taxon>
        <taxon>Terriglobales</taxon>
        <taxon>Acidobacteriaceae</taxon>
        <taxon>Paracidobacterium</taxon>
    </lineage>
</organism>
<keyword evidence="9" id="KW-0472">Membrane</keyword>
<proteinExistence type="predicted"/>
<keyword evidence="3" id="KW-1003">Cell membrane</keyword>
<dbReference type="InterPro" id="IPR027417">
    <property type="entry name" value="P-loop_NTPase"/>
</dbReference>